<evidence type="ECO:0000256" key="2">
    <source>
        <dbReference type="SAM" id="SignalP"/>
    </source>
</evidence>
<protein>
    <recommendedName>
        <fullName evidence="5">Signal peptide-domain containing protein</fullName>
    </recommendedName>
</protein>
<dbReference type="EMBL" id="CP002546">
    <property type="protein sequence ID" value="ADY59195.1"/>
    <property type="molecule type" value="Genomic_DNA"/>
</dbReference>
<organism evidence="3 4">
    <name type="scientific">Rubinisphaera brasiliensis (strain ATCC 49424 / DSM 5305 / JCM 21570 / IAM 15109 / NBRC 103401 / IFAM 1448)</name>
    <name type="common">Planctomyces brasiliensis</name>
    <dbReference type="NCBI Taxonomy" id="756272"/>
    <lineage>
        <taxon>Bacteria</taxon>
        <taxon>Pseudomonadati</taxon>
        <taxon>Planctomycetota</taxon>
        <taxon>Planctomycetia</taxon>
        <taxon>Planctomycetales</taxon>
        <taxon>Planctomycetaceae</taxon>
        <taxon>Rubinisphaera</taxon>
    </lineage>
</organism>
<dbReference type="Proteomes" id="UP000006860">
    <property type="component" value="Chromosome"/>
</dbReference>
<keyword evidence="2" id="KW-0732">Signal</keyword>
<reference evidence="4" key="1">
    <citation type="submission" date="2011-02" db="EMBL/GenBank/DDBJ databases">
        <title>The complete genome of Planctomyces brasiliensis DSM 5305.</title>
        <authorList>
            <person name="Lucas S."/>
            <person name="Copeland A."/>
            <person name="Lapidus A."/>
            <person name="Bruce D."/>
            <person name="Goodwin L."/>
            <person name="Pitluck S."/>
            <person name="Kyrpides N."/>
            <person name="Mavromatis K."/>
            <person name="Pagani I."/>
            <person name="Ivanova N."/>
            <person name="Ovchinnikova G."/>
            <person name="Lu M."/>
            <person name="Detter J.C."/>
            <person name="Han C."/>
            <person name="Land M."/>
            <person name="Hauser L."/>
            <person name="Markowitz V."/>
            <person name="Cheng J.-F."/>
            <person name="Hugenholtz P."/>
            <person name="Woyke T."/>
            <person name="Wu D."/>
            <person name="Tindall B."/>
            <person name="Pomrenke H.G."/>
            <person name="Brambilla E."/>
            <person name="Klenk H.-P."/>
            <person name="Eisen J.A."/>
        </authorList>
    </citation>
    <scope>NUCLEOTIDE SEQUENCE [LARGE SCALE GENOMIC DNA]</scope>
    <source>
        <strain evidence="4">ATCC 49424 / DSM 5305 / JCM 21570 / NBRC 103401 / IFAM 1448</strain>
    </source>
</reference>
<gene>
    <name evidence="3" type="ordered locus">Plabr_1584</name>
</gene>
<name>F0SSC4_RUBBR</name>
<evidence type="ECO:0000313" key="3">
    <source>
        <dbReference type="EMBL" id="ADY59195.1"/>
    </source>
</evidence>
<feature type="compositionally biased region" description="Basic and acidic residues" evidence="1">
    <location>
        <begin position="42"/>
        <end position="59"/>
    </location>
</feature>
<dbReference type="KEGG" id="pbs:Plabr_1584"/>
<evidence type="ECO:0000256" key="1">
    <source>
        <dbReference type="SAM" id="MobiDB-lite"/>
    </source>
</evidence>
<dbReference type="STRING" id="756272.Plabr_1584"/>
<proteinExistence type="predicted"/>
<feature type="chain" id="PRO_5003257282" description="Signal peptide-domain containing protein" evidence="2">
    <location>
        <begin position="23"/>
        <end position="297"/>
    </location>
</feature>
<feature type="region of interest" description="Disordered" evidence="1">
    <location>
        <begin position="32"/>
        <end position="59"/>
    </location>
</feature>
<accession>F0SSC4</accession>
<dbReference type="AlphaFoldDB" id="F0SSC4"/>
<dbReference type="eggNOG" id="ENOG502ZU6Y">
    <property type="taxonomic scope" value="Bacteria"/>
</dbReference>
<sequence length="297" mass="33150">MRVSGLILAACLLITAVSPQSAQGFGKLAKASAAVDESDGDSPPKKERPSKPRKKREADVHFHYSHSSDDCEDTSFEGAVSAAFAQLFIIGATSPWWGPNTALADDSAEQASFQTPYYDDYHGLLDIEPFCTEDGRHTQVEFLADYGTDFSGLQRYGGQFQLDSVSRWGIDSEFDNFIEDLPNGDDQLWMGDANVTYRFAQNESMTFHTGLGFNWMSDAGQNDFGWNFTYGFDLFPRKPWVIRGVMDLGRLGDTSRVHVRTDVGVVWKNAEFFVGYDLERISTVNLQGMTAGVQFRF</sequence>
<evidence type="ECO:0000313" key="4">
    <source>
        <dbReference type="Proteomes" id="UP000006860"/>
    </source>
</evidence>
<evidence type="ECO:0008006" key="5">
    <source>
        <dbReference type="Google" id="ProtNLM"/>
    </source>
</evidence>
<keyword evidence="4" id="KW-1185">Reference proteome</keyword>
<dbReference type="HOGENOM" id="CLU_936524_0_0_0"/>
<feature type="signal peptide" evidence="2">
    <location>
        <begin position="1"/>
        <end position="22"/>
    </location>
</feature>